<accession>A0A2P8H4N7</accession>
<sequence length="213" mass="23938">MANHRVKDYFYLIILGVLILIVFSLITILYTRDVLHISEEIQATFSGGIFTLIGAAIGASLAGIFTLNSVNKQISHSEEVLEKNRKADNDNALMIIDYVLEELISIFPFVSSAFALEPTFSESLVIAVDQFHDPVINIEKAVLDTSLLSNISPDYIEEVPGEIRRNISHLKNVIQAVKLNDGYCDMDNIYANLNRINDNLIEIRKNIKEVIKQ</sequence>
<feature type="coiled-coil region" evidence="1">
    <location>
        <begin position="186"/>
        <end position="213"/>
    </location>
</feature>
<evidence type="ECO:0000256" key="2">
    <source>
        <dbReference type="SAM" id="Phobius"/>
    </source>
</evidence>
<organism evidence="3 4">
    <name type="scientific">Planomicrobium soli</name>
    <dbReference type="NCBI Taxonomy" id="1176648"/>
    <lineage>
        <taxon>Bacteria</taxon>
        <taxon>Bacillati</taxon>
        <taxon>Bacillota</taxon>
        <taxon>Bacilli</taxon>
        <taxon>Bacillales</taxon>
        <taxon>Caryophanaceae</taxon>
        <taxon>Planomicrobium</taxon>
    </lineage>
</organism>
<protein>
    <submittedName>
        <fullName evidence="3">Uncharacterized protein</fullName>
    </submittedName>
</protein>
<dbReference type="RefSeq" id="WP_106532663.1">
    <property type="nucleotide sequence ID" value="NZ_PYAT01000003.1"/>
</dbReference>
<keyword evidence="2" id="KW-1133">Transmembrane helix</keyword>
<keyword evidence="1" id="KW-0175">Coiled coil</keyword>
<feature type="transmembrane region" description="Helical" evidence="2">
    <location>
        <begin position="9"/>
        <end position="31"/>
    </location>
</feature>
<evidence type="ECO:0000313" key="4">
    <source>
        <dbReference type="Proteomes" id="UP000242682"/>
    </source>
</evidence>
<proteinExistence type="predicted"/>
<comment type="caution">
    <text evidence="3">The sequence shown here is derived from an EMBL/GenBank/DDBJ whole genome shotgun (WGS) entry which is preliminary data.</text>
</comment>
<keyword evidence="2" id="KW-0472">Membrane</keyword>
<dbReference type="Proteomes" id="UP000242682">
    <property type="component" value="Unassembled WGS sequence"/>
</dbReference>
<evidence type="ECO:0000313" key="3">
    <source>
        <dbReference type="EMBL" id="PSL41163.1"/>
    </source>
</evidence>
<name>A0A2P8H4N7_9BACL</name>
<keyword evidence="4" id="KW-1185">Reference proteome</keyword>
<gene>
    <name evidence="3" type="ORF">B0H99_103299</name>
</gene>
<dbReference type="AlphaFoldDB" id="A0A2P8H4N7"/>
<evidence type="ECO:0000256" key="1">
    <source>
        <dbReference type="SAM" id="Coils"/>
    </source>
</evidence>
<dbReference type="EMBL" id="PYAT01000003">
    <property type="protein sequence ID" value="PSL41163.1"/>
    <property type="molecule type" value="Genomic_DNA"/>
</dbReference>
<feature type="transmembrane region" description="Helical" evidence="2">
    <location>
        <begin position="43"/>
        <end position="67"/>
    </location>
</feature>
<keyword evidence="2" id="KW-0812">Transmembrane</keyword>
<reference evidence="3 4" key="1">
    <citation type="submission" date="2018-03" db="EMBL/GenBank/DDBJ databases">
        <title>Genomic Encyclopedia of Type Strains, Phase III (KMG-III): the genomes of soil and plant-associated and newly described type strains.</title>
        <authorList>
            <person name="Whitman W."/>
        </authorList>
    </citation>
    <scope>NUCLEOTIDE SEQUENCE [LARGE SCALE GENOMIC DNA]</scope>
    <source>
        <strain evidence="3 4">CGMCC 1.12259</strain>
    </source>
</reference>